<accession>A0A8K0G2L1</accession>
<reference evidence="3" key="1">
    <citation type="submission" date="2019-08" db="EMBL/GenBank/DDBJ databases">
        <title>The genome of the North American firefly Photinus pyralis.</title>
        <authorList>
            <consortium name="Photinus pyralis genome working group"/>
            <person name="Fallon T.R."/>
            <person name="Sander Lower S.E."/>
            <person name="Weng J.-K."/>
        </authorList>
    </citation>
    <scope>NUCLEOTIDE SEQUENCE</scope>
    <source>
        <strain evidence="3">TRF0915ILg1</strain>
        <tissue evidence="3">Whole body</tissue>
    </source>
</reference>
<feature type="compositionally biased region" description="Low complexity" evidence="1">
    <location>
        <begin position="107"/>
        <end position="122"/>
    </location>
</feature>
<dbReference type="Pfam" id="PF00595">
    <property type="entry name" value="PDZ"/>
    <property type="match status" value="1"/>
</dbReference>
<feature type="compositionally biased region" description="Polar residues" evidence="1">
    <location>
        <begin position="123"/>
        <end position="150"/>
    </location>
</feature>
<dbReference type="Gene3D" id="2.30.42.10">
    <property type="match status" value="1"/>
</dbReference>
<evidence type="ECO:0000256" key="1">
    <source>
        <dbReference type="SAM" id="MobiDB-lite"/>
    </source>
</evidence>
<protein>
    <recommendedName>
        <fullName evidence="2">PDZ domain-containing protein</fullName>
    </recommendedName>
</protein>
<proteinExistence type="predicted"/>
<dbReference type="EMBL" id="VTPC01088740">
    <property type="protein sequence ID" value="KAF2886077.1"/>
    <property type="molecule type" value="Genomic_DNA"/>
</dbReference>
<dbReference type="AlphaFoldDB" id="A0A8K0G2L1"/>
<comment type="caution">
    <text evidence="3">The sequence shown here is derived from an EMBL/GenBank/DDBJ whole genome shotgun (WGS) entry which is preliminary data.</text>
</comment>
<keyword evidence="4" id="KW-1185">Reference proteome</keyword>
<dbReference type="PROSITE" id="PS50106">
    <property type="entry name" value="PDZ"/>
    <property type="match status" value="1"/>
</dbReference>
<feature type="region of interest" description="Disordered" evidence="1">
    <location>
        <begin position="76"/>
        <end position="150"/>
    </location>
</feature>
<evidence type="ECO:0000259" key="2">
    <source>
        <dbReference type="PROSITE" id="PS50106"/>
    </source>
</evidence>
<feature type="domain" description="PDZ" evidence="2">
    <location>
        <begin position="30"/>
        <end position="82"/>
    </location>
</feature>
<evidence type="ECO:0000313" key="4">
    <source>
        <dbReference type="Proteomes" id="UP000801492"/>
    </source>
</evidence>
<gene>
    <name evidence="3" type="ORF">ILUMI_20096</name>
</gene>
<dbReference type="OrthoDB" id="44841at2759"/>
<dbReference type="Proteomes" id="UP000801492">
    <property type="component" value="Unassembled WGS sequence"/>
</dbReference>
<dbReference type="InterPro" id="IPR036034">
    <property type="entry name" value="PDZ_sf"/>
</dbReference>
<name>A0A8K0G2L1_IGNLU</name>
<evidence type="ECO:0000313" key="3">
    <source>
        <dbReference type="EMBL" id="KAF2886077.1"/>
    </source>
</evidence>
<dbReference type="InterPro" id="IPR001478">
    <property type="entry name" value="PDZ"/>
</dbReference>
<organism evidence="3 4">
    <name type="scientific">Ignelater luminosus</name>
    <name type="common">Cucubano</name>
    <name type="synonym">Pyrophorus luminosus</name>
    <dbReference type="NCBI Taxonomy" id="2038154"/>
    <lineage>
        <taxon>Eukaryota</taxon>
        <taxon>Metazoa</taxon>
        <taxon>Ecdysozoa</taxon>
        <taxon>Arthropoda</taxon>
        <taxon>Hexapoda</taxon>
        <taxon>Insecta</taxon>
        <taxon>Pterygota</taxon>
        <taxon>Neoptera</taxon>
        <taxon>Endopterygota</taxon>
        <taxon>Coleoptera</taxon>
        <taxon>Polyphaga</taxon>
        <taxon>Elateriformia</taxon>
        <taxon>Elateroidea</taxon>
        <taxon>Elateridae</taxon>
        <taxon>Agrypninae</taxon>
        <taxon>Pyrophorini</taxon>
        <taxon>Ignelater</taxon>
    </lineage>
</organism>
<dbReference type="SMART" id="SM00228">
    <property type="entry name" value="PDZ"/>
    <property type="match status" value="1"/>
</dbReference>
<dbReference type="SUPFAM" id="SSF50156">
    <property type="entry name" value="PDZ domain-like"/>
    <property type="match status" value="1"/>
</dbReference>
<sequence length="150" mass="16719">MQYKSNTWRLREGFMVSKFEVSAVRRRVPVNPGSKAAVKGVREGDIITSINNQPTRDISNADAHILLKKSGDTLKLGLNEDCRGSSPKRRQYNKTIQQETHSESIERSSLSKSSYSTSTSVTINRNQSDSIDTENSNSVRTNGQVEKNGE</sequence>